<protein>
    <submittedName>
        <fullName evidence="2">Uncharacterized protein</fullName>
    </submittedName>
</protein>
<keyword evidence="1" id="KW-0812">Transmembrane</keyword>
<dbReference type="EMBL" id="RJTM01000178">
    <property type="protein sequence ID" value="RNL74435.1"/>
    <property type="molecule type" value="Genomic_DNA"/>
</dbReference>
<dbReference type="RefSeq" id="WP_123218194.1">
    <property type="nucleotide sequence ID" value="NZ_RJTM01000178.1"/>
</dbReference>
<name>A0A3N0DFM6_SINP1</name>
<organism evidence="2 3">
    <name type="scientific">Sinomicrobium pectinilyticum</name>
    <dbReference type="NCBI Taxonomy" id="1084421"/>
    <lineage>
        <taxon>Bacteria</taxon>
        <taxon>Pseudomonadati</taxon>
        <taxon>Bacteroidota</taxon>
        <taxon>Flavobacteriia</taxon>
        <taxon>Flavobacteriales</taxon>
        <taxon>Flavobacteriaceae</taxon>
        <taxon>Sinomicrobium</taxon>
    </lineage>
</organism>
<comment type="caution">
    <text evidence="2">The sequence shown here is derived from an EMBL/GenBank/DDBJ whole genome shotgun (WGS) entry which is preliminary data.</text>
</comment>
<evidence type="ECO:0000313" key="3">
    <source>
        <dbReference type="Proteomes" id="UP000267469"/>
    </source>
</evidence>
<sequence>MNPKKKNNQSGFRIPEDYFDTLEERILQSVSASRNIPGQDGFEAPSGYMEQLDDRLFSAIREEEERNRGSVRDKKVPVFTLRRVVYSISAVAAIILIMLAIFPAILSPERSGDAYSISSIKPEEVEFYIENHMLPVYPENITDVFDTTDLNAISFSSIKEEELINYLEENMINYSEINLNQ</sequence>
<gene>
    <name evidence="2" type="ORF">ED312_22105</name>
</gene>
<feature type="transmembrane region" description="Helical" evidence="1">
    <location>
        <begin position="84"/>
        <end position="106"/>
    </location>
</feature>
<evidence type="ECO:0000313" key="2">
    <source>
        <dbReference type="EMBL" id="RNL74435.1"/>
    </source>
</evidence>
<dbReference type="AlphaFoldDB" id="A0A3N0DFM6"/>
<keyword evidence="1" id="KW-0472">Membrane</keyword>
<dbReference type="Proteomes" id="UP000267469">
    <property type="component" value="Unassembled WGS sequence"/>
</dbReference>
<keyword evidence="3" id="KW-1185">Reference proteome</keyword>
<evidence type="ECO:0000256" key="1">
    <source>
        <dbReference type="SAM" id="Phobius"/>
    </source>
</evidence>
<proteinExistence type="predicted"/>
<keyword evidence="1" id="KW-1133">Transmembrane helix</keyword>
<reference evidence="2 3" key="1">
    <citation type="submission" date="2018-10" db="EMBL/GenBank/DDBJ databases">
        <title>Sinomicrobium pectinilyticum sp. nov., a pectinase-producing bacterium isolated from alkaline and saline soil, and emended description of the genus Sinomicrobium.</title>
        <authorList>
            <person name="Cheng B."/>
            <person name="Li C."/>
            <person name="Lai Q."/>
            <person name="Du M."/>
            <person name="Shao Z."/>
            <person name="Xu P."/>
            <person name="Yang C."/>
        </authorList>
    </citation>
    <scope>NUCLEOTIDE SEQUENCE [LARGE SCALE GENOMIC DNA]</scope>
    <source>
        <strain evidence="2 3">5DNS001</strain>
    </source>
</reference>
<dbReference type="OrthoDB" id="981524at2"/>
<accession>A0A3N0DFM6</accession>